<accession>A0A556PG69</accession>
<organism evidence="1 2">
    <name type="scientific">Allobacillus salarius</name>
    <dbReference type="NCBI Taxonomy" id="1955272"/>
    <lineage>
        <taxon>Bacteria</taxon>
        <taxon>Bacillati</taxon>
        <taxon>Bacillota</taxon>
        <taxon>Bacilli</taxon>
        <taxon>Bacillales</taxon>
        <taxon>Bacillaceae</taxon>
        <taxon>Allobacillus</taxon>
    </lineage>
</organism>
<proteinExistence type="predicted"/>
<dbReference type="OrthoDB" id="9954298at2"/>
<dbReference type="RefSeq" id="WP_144089073.1">
    <property type="nucleotide sequence ID" value="NZ_VMHE01000017.1"/>
</dbReference>
<name>A0A556PG69_9BACI</name>
<sequence length="186" mass="21774">MELNYIKFQDIDCAYYRKGNSMILIPKDQKENFNFLDVIKMKNFMIEFTSTIYKKSYAFVKDVSFTGDRAIRLNILYYVLLIQSKAINEIQITGDEIDIIFNPASYFFPEADKFKKNPVDLIYGKHIAEEYNIKYKDENITIVLSYGDIFERGIASDLKLHAKLSMTYNSLCKTLEDKKRGRVSSE</sequence>
<gene>
    <name evidence="1" type="ORF">FPQ13_09320</name>
</gene>
<dbReference type="EMBL" id="VMHE01000017">
    <property type="protein sequence ID" value="TSJ63393.1"/>
    <property type="molecule type" value="Genomic_DNA"/>
</dbReference>
<comment type="caution">
    <text evidence="1">The sequence shown here is derived from an EMBL/GenBank/DDBJ whole genome shotgun (WGS) entry which is preliminary data.</text>
</comment>
<evidence type="ECO:0000313" key="1">
    <source>
        <dbReference type="EMBL" id="TSJ63393.1"/>
    </source>
</evidence>
<dbReference type="Proteomes" id="UP000316425">
    <property type="component" value="Unassembled WGS sequence"/>
</dbReference>
<keyword evidence="2" id="KW-1185">Reference proteome</keyword>
<dbReference type="AlphaFoldDB" id="A0A556PG69"/>
<evidence type="ECO:0000313" key="2">
    <source>
        <dbReference type="Proteomes" id="UP000316425"/>
    </source>
</evidence>
<protein>
    <submittedName>
        <fullName evidence="1">Uncharacterized protein</fullName>
    </submittedName>
</protein>
<reference evidence="1 2" key="1">
    <citation type="submission" date="2019-07" db="EMBL/GenBank/DDBJ databases">
        <title>Allobacillus sp. nov. SKP isolated from shrimp paste of Euphausiacea.</title>
        <authorList>
            <person name="Kanchanasin P."/>
            <person name="Tanasupawat S."/>
            <person name="Shi W."/>
            <person name="Wu L."/>
            <person name="Ma J."/>
        </authorList>
    </citation>
    <scope>NUCLEOTIDE SEQUENCE [LARGE SCALE GENOMIC DNA]</scope>
    <source>
        <strain evidence="1 2">SKP4-8</strain>
    </source>
</reference>